<dbReference type="InterPro" id="IPR045379">
    <property type="entry name" value="Crinkler_N"/>
</dbReference>
<accession>A0A9W4WMK1</accession>
<gene>
    <name evidence="5" type="ORF">FWILDA_LOCUS1895</name>
</gene>
<dbReference type="OrthoDB" id="2429079at2759"/>
<evidence type="ECO:0000256" key="1">
    <source>
        <dbReference type="ARBA" id="ARBA00004340"/>
    </source>
</evidence>
<feature type="domain" description="Crinkler effector protein N-terminal" evidence="4">
    <location>
        <begin position="3"/>
        <end position="123"/>
    </location>
</feature>
<keyword evidence="3" id="KW-0964">Secreted</keyword>
<evidence type="ECO:0000313" key="6">
    <source>
        <dbReference type="Proteomes" id="UP001153678"/>
    </source>
</evidence>
<dbReference type="Proteomes" id="UP001153678">
    <property type="component" value="Unassembled WGS sequence"/>
</dbReference>
<dbReference type="GO" id="GO:0043657">
    <property type="term" value="C:host cell"/>
    <property type="evidence" value="ECO:0007669"/>
    <property type="project" value="UniProtKB-SubCell"/>
</dbReference>
<name>A0A9W4WMK1_9GLOM</name>
<reference evidence="5" key="1">
    <citation type="submission" date="2022-08" db="EMBL/GenBank/DDBJ databases">
        <authorList>
            <person name="Kallberg Y."/>
            <person name="Tangrot J."/>
            <person name="Rosling A."/>
        </authorList>
    </citation>
    <scope>NUCLEOTIDE SEQUENCE</scope>
    <source>
        <strain evidence="5">Wild A</strain>
    </source>
</reference>
<protein>
    <submittedName>
        <fullName evidence="5">14069_t:CDS:1</fullName>
    </submittedName>
</protein>
<dbReference type="AlphaFoldDB" id="A0A9W4WMK1"/>
<evidence type="ECO:0000256" key="3">
    <source>
        <dbReference type="ARBA" id="ARBA00022525"/>
    </source>
</evidence>
<keyword evidence="6" id="KW-1185">Reference proteome</keyword>
<comment type="subcellular location">
    <subcellularLocation>
        <location evidence="1">Host cell</location>
    </subcellularLocation>
    <subcellularLocation>
        <location evidence="2">Secreted</location>
    </subcellularLocation>
</comment>
<proteinExistence type="predicted"/>
<comment type="caution">
    <text evidence="5">The sequence shown here is derived from an EMBL/GenBank/DDBJ whole genome shotgun (WGS) entry which is preliminary data.</text>
</comment>
<dbReference type="EMBL" id="CAMKVN010000196">
    <property type="protein sequence ID" value="CAI2165087.1"/>
    <property type="molecule type" value="Genomic_DNA"/>
</dbReference>
<sequence length="414" mass="47390">MVISLTCFILGDTTDSIFTIRLSDLVIVDKTENTEVEISKLKISDLREYIWRKKKLETHIDNHRGMSLWKVNSKDKLEGVSTEEEIRTKLEGKKMDTNKLFRNEEYFLADHSSDTIENVHIIVIIPTTSGPFQQGVPQDFELFKRDDTIDVLWNGFITLSGIATRFENHDRNDKGLHPIPVLAGRPGVGKSRFLDKVEELIKKKAEKSHNNAFTNMIVINTTYGNSNIADDIDEKMKAQASLAIRILFEYFRPKHKDYAQNYNFTSFRSCCIQDNSDISYFTLDIALQIIYKDFVQINPTTPNPLLALVFGINEFNKLYIQNKDVCRNLIHAIGGSMCGPPPNIFFIPILAGTIKGPLNDYISDSIHQPLSLPLHRKAMNLFDDQYVKFHPYFQISIGDIGGHTKLWSIFTKFS</sequence>
<dbReference type="GO" id="GO:0005576">
    <property type="term" value="C:extracellular region"/>
    <property type="evidence" value="ECO:0007669"/>
    <property type="project" value="UniProtKB-SubCell"/>
</dbReference>
<evidence type="ECO:0000256" key="2">
    <source>
        <dbReference type="ARBA" id="ARBA00004613"/>
    </source>
</evidence>
<evidence type="ECO:0000259" key="4">
    <source>
        <dbReference type="Pfam" id="PF20147"/>
    </source>
</evidence>
<evidence type="ECO:0000313" key="5">
    <source>
        <dbReference type="EMBL" id="CAI2165087.1"/>
    </source>
</evidence>
<dbReference type="Pfam" id="PF20147">
    <property type="entry name" value="Crinkler"/>
    <property type="match status" value="1"/>
</dbReference>
<organism evidence="5 6">
    <name type="scientific">Funneliformis geosporum</name>
    <dbReference type="NCBI Taxonomy" id="1117311"/>
    <lineage>
        <taxon>Eukaryota</taxon>
        <taxon>Fungi</taxon>
        <taxon>Fungi incertae sedis</taxon>
        <taxon>Mucoromycota</taxon>
        <taxon>Glomeromycotina</taxon>
        <taxon>Glomeromycetes</taxon>
        <taxon>Glomerales</taxon>
        <taxon>Glomeraceae</taxon>
        <taxon>Funneliformis</taxon>
    </lineage>
</organism>